<proteinExistence type="predicted"/>
<dbReference type="AlphaFoldDB" id="A0A6N2XNT6"/>
<gene>
    <name evidence="2" type="ORF">BOLFYP28_04947</name>
</gene>
<protein>
    <submittedName>
        <fullName evidence="2">Uncharacterized protein</fullName>
    </submittedName>
</protein>
<reference evidence="2" key="1">
    <citation type="submission" date="2019-11" db="EMBL/GenBank/DDBJ databases">
        <authorList>
            <person name="Feng L."/>
        </authorList>
    </citation>
    <scope>NUCLEOTIDE SEQUENCE</scope>
    <source>
        <strain evidence="2">BovatusLFYP28</strain>
    </source>
</reference>
<sequence length="30" mass="3354">MILKKNETCRPHIAHGTGNKRGATHKVKVK</sequence>
<feature type="region of interest" description="Disordered" evidence="1">
    <location>
        <begin position="1"/>
        <end position="30"/>
    </location>
</feature>
<dbReference type="EMBL" id="CACRTD010000099">
    <property type="protein sequence ID" value="VYT56044.1"/>
    <property type="molecule type" value="Genomic_DNA"/>
</dbReference>
<evidence type="ECO:0000313" key="2">
    <source>
        <dbReference type="EMBL" id="VYT56044.1"/>
    </source>
</evidence>
<feature type="compositionally biased region" description="Basic and acidic residues" evidence="1">
    <location>
        <begin position="1"/>
        <end position="10"/>
    </location>
</feature>
<organism evidence="2">
    <name type="scientific">Bacteroides ovatus</name>
    <dbReference type="NCBI Taxonomy" id="28116"/>
    <lineage>
        <taxon>Bacteria</taxon>
        <taxon>Pseudomonadati</taxon>
        <taxon>Bacteroidota</taxon>
        <taxon>Bacteroidia</taxon>
        <taxon>Bacteroidales</taxon>
        <taxon>Bacteroidaceae</taxon>
        <taxon>Bacteroides</taxon>
    </lineage>
</organism>
<evidence type="ECO:0000256" key="1">
    <source>
        <dbReference type="SAM" id="MobiDB-lite"/>
    </source>
</evidence>
<name>A0A6N2XNT6_BACOV</name>
<accession>A0A6N2XNT6</accession>
<dbReference type="KEGG" id="boa:Bovatus_01978"/>